<dbReference type="Proteomes" id="UP000067206">
    <property type="component" value="Chromosome"/>
</dbReference>
<dbReference type="EMBL" id="CP010411">
    <property type="protein sequence ID" value="ALE08715.1"/>
    <property type="molecule type" value="Genomic_DNA"/>
</dbReference>
<dbReference type="InterPro" id="IPR003593">
    <property type="entry name" value="AAA+_ATPase"/>
</dbReference>
<sequence length="375" mass="41159">MSNSHPYASFQDVSLEYPNGTIGLSKANLSINEGEFIALVGPSGSGKTTLLNTLAGFVHPTTGSVSINGQVVADESIFVPPEHRHLGMVFQQHALWPHMSVGRNVEYPLKQTKTPQDERRRRVNWALKLVGLEGFSDRNPSELSGGQSQRVAIARAIVAQPRMLLLDEALSALDEPLRESLRLELRHMTIDLGLTTLHVTHDRGEAIALADRIVMLDHGHIRQIGTPDDLLNRPADPIVASFFDDATLFEGQCDNGIFRTHKPSFHIPTRLLQTEDGMPEGPGTLAVLPDAMTLVEDSIWRENTAVSPDMDTSSLLSGTVMTSLYGPQVNTVVVKADDLTLRCHITGARPRQGEHVGVRINKGIFYPGNKLPRRT</sequence>
<dbReference type="InterPro" id="IPR050093">
    <property type="entry name" value="ABC_SmlMolc_Importer"/>
</dbReference>
<dbReference type="PANTHER" id="PTHR42781:SF4">
    <property type="entry name" value="SPERMIDINE_PUTRESCINE IMPORT ATP-BINDING PROTEIN POTA"/>
    <property type="match status" value="1"/>
</dbReference>
<feature type="domain" description="ABC transporter" evidence="5">
    <location>
        <begin position="8"/>
        <end position="243"/>
    </location>
</feature>
<dbReference type="Pfam" id="PF00005">
    <property type="entry name" value="ABC_tran"/>
    <property type="match status" value="1"/>
</dbReference>
<dbReference type="Gene3D" id="3.40.50.300">
    <property type="entry name" value="P-loop containing nucleotide triphosphate hydrolases"/>
    <property type="match status" value="1"/>
</dbReference>
<dbReference type="RefSeq" id="WP_060621500.1">
    <property type="nucleotide sequence ID" value="NZ_BCYF01000105.1"/>
</dbReference>
<dbReference type="InterPro" id="IPR017871">
    <property type="entry name" value="ABC_transporter-like_CS"/>
</dbReference>
<keyword evidence="2" id="KW-0547">Nucleotide-binding</keyword>
<dbReference type="SMART" id="SM00382">
    <property type="entry name" value="AAA"/>
    <property type="match status" value="1"/>
</dbReference>
<evidence type="ECO:0000313" key="8">
    <source>
        <dbReference type="Proteomes" id="UP000067206"/>
    </source>
</evidence>
<dbReference type="PANTHER" id="PTHR42781">
    <property type="entry name" value="SPERMIDINE/PUTRESCINE IMPORT ATP-BINDING PROTEIN POTA"/>
    <property type="match status" value="1"/>
</dbReference>
<accession>A0A0M3T5Z5</accession>
<keyword evidence="1" id="KW-0813">Transport</keyword>
<reference evidence="6 8" key="1">
    <citation type="submission" date="2014-12" db="EMBL/GenBank/DDBJ databases">
        <title>Complete genome sequence of Bifidobacterium longum subsp. infantis BT1.</title>
        <authorList>
            <person name="Kim J.F."/>
            <person name="Kwak M.-J."/>
        </authorList>
    </citation>
    <scope>NUCLEOTIDE SEQUENCE [LARGE SCALE GENOMIC DNA]</scope>
    <source>
        <strain evidence="6 8">BT1</strain>
    </source>
</reference>
<dbReference type="InterPro" id="IPR027417">
    <property type="entry name" value="P-loop_NTPase"/>
</dbReference>
<dbReference type="GO" id="GO:0016887">
    <property type="term" value="F:ATP hydrolysis activity"/>
    <property type="evidence" value="ECO:0007669"/>
    <property type="project" value="InterPro"/>
</dbReference>
<dbReference type="Proteomes" id="UP000663618">
    <property type="component" value="Chromosome"/>
</dbReference>
<organism evidence="6 8">
    <name type="scientific">Bifidobacterium longum subsp. infantis</name>
    <dbReference type="NCBI Taxonomy" id="1682"/>
    <lineage>
        <taxon>Bacteria</taxon>
        <taxon>Bacillati</taxon>
        <taxon>Actinomycetota</taxon>
        <taxon>Actinomycetes</taxon>
        <taxon>Bifidobacteriales</taxon>
        <taxon>Bifidobacteriaceae</taxon>
        <taxon>Bifidobacterium</taxon>
    </lineage>
</organism>
<gene>
    <name evidence="7" type="ORF">BLI009_02415</name>
    <name evidence="6" type="ORF">RY67_658</name>
</gene>
<evidence type="ECO:0000259" key="5">
    <source>
        <dbReference type="PROSITE" id="PS50893"/>
    </source>
</evidence>
<dbReference type="AlphaFoldDB" id="A0A0M3T5Z5"/>
<dbReference type="FunFam" id="3.40.50.300:FF:000425">
    <property type="entry name" value="Probable ABC transporter, ATP-binding subunit"/>
    <property type="match status" value="1"/>
</dbReference>
<dbReference type="PROSITE" id="PS00211">
    <property type="entry name" value="ABC_TRANSPORTER_1"/>
    <property type="match status" value="1"/>
</dbReference>
<evidence type="ECO:0000313" key="7">
    <source>
        <dbReference type="EMBL" id="QSP98026.1"/>
    </source>
</evidence>
<dbReference type="SUPFAM" id="SSF52540">
    <property type="entry name" value="P-loop containing nucleoside triphosphate hydrolases"/>
    <property type="match status" value="1"/>
</dbReference>
<dbReference type="PATRIC" id="fig|1682.24.peg.634"/>
<keyword evidence="3 6" id="KW-0067">ATP-binding</keyword>
<evidence type="ECO:0000256" key="3">
    <source>
        <dbReference type="ARBA" id="ARBA00022840"/>
    </source>
</evidence>
<evidence type="ECO:0000256" key="1">
    <source>
        <dbReference type="ARBA" id="ARBA00022448"/>
    </source>
</evidence>
<dbReference type="EMBL" id="CP071248">
    <property type="protein sequence ID" value="QSP98026.1"/>
    <property type="molecule type" value="Genomic_DNA"/>
</dbReference>
<dbReference type="EC" id="7.6.2.9" evidence="4"/>
<reference evidence="7" key="2">
    <citation type="submission" date="2021-03" db="EMBL/GenBank/DDBJ databases">
        <title>Genome sequencing of Bifidobacterium longum subsp. infantis JCM 7009.</title>
        <authorList>
            <person name="Kim J."/>
        </authorList>
    </citation>
    <scope>NUCLEOTIDE SEQUENCE</scope>
    <source>
        <strain evidence="7">JCM 7009</strain>
    </source>
</reference>
<proteinExistence type="predicted"/>
<dbReference type="InterPro" id="IPR003439">
    <property type="entry name" value="ABC_transporter-like_ATP-bd"/>
</dbReference>
<dbReference type="GO" id="GO:0005524">
    <property type="term" value="F:ATP binding"/>
    <property type="evidence" value="ECO:0007669"/>
    <property type="project" value="UniProtKB-KW"/>
</dbReference>
<dbReference type="GO" id="GO:0015418">
    <property type="term" value="F:ABC-type quaternary ammonium compound transporting activity"/>
    <property type="evidence" value="ECO:0007669"/>
    <property type="project" value="UniProtKB-EC"/>
</dbReference>
<evidence type="ECO:0000313" key="6">
    <source>
        <dbReference type="EMBL" id="ALE08715.1"/>
    </source>
</evidence>
<evidence type="ECO:0000256" key="2">
    <source>
        <dbReference type="ARBA" id="ARBA00022741"/>
    </source>
</evidence>
<protein>
    <recommendedName>
        <fullName evidence="4">ABC-type quaternary amine transporter</fullName>
        <ecNumber evidence="4">7.6.2.9</ecNumber>
    </recommendedName>
</protein>
<name>A0A0M3T5Z5_BIFLI</name>
<evidence type="ECO:0000256" key="4">
    <source>
        <dbReference type="ARBA" id="ARBA00066388"/>
    </source>
</evidence>
<dbReference type="PROSITE" id="PS50893">
    <property type="entry name" value="ABC_TRANSPORTER_2"/>
    <property type="match status" value="1"/>
</dbReference>